<comment type="similarity">
    <text evidence="5">Belongs to the MCM family.</text>
</comment>
<dbReference type="GO" id="GO:0006271">
    <property type="term" value="P:DNA strand elongation involved in DNA replication"/>
    <property type="evidence" value="ECO:0007669"/>
    <property type="project" value="TreeGrafter"/>
</dbReference>
<dbReference type="GO" id="GO:0031261">
    <property type="term" value="C:DNA replication preinitiation complex"/>
    <property type="evidence" value="ECO:0007669"/>
    <property type="project" value="UniProtKB-ARBA"/>
</dbReference>
<organism evidence="8 9">
    <name type="scientific">Vavraia culicis (isolate floridensis)</name>
    <name type="common">Microsporidian parasite</name>
    <dbReference type="NCBI Taxonomy" id="948595"/>
    <lineage>
        <taxon>Eukaryota</taxon>
        <taxon>Fungi</taxon>
        <taxon>Fungi incertae sedis</taxon>
        <taxon>Microsporidia</taxon>
        <taxon>Pleistophoridae</taxon>
        <taxon>Vavraia</taxon>
    </lineage>
</organism>
<dbReference type="InParanoid" id="L2GWA9"/>
<dbReference type="InterPro" id="IPR003593">
    <property type="entry name" value="AAA+_ATPase"/>
</dbReference>
<keyword evidence="6" id="KW-0235">DNA replication</keyword>
<dbReference type="SMART" id="SM00350">
    <property type="entry name" value="MCM"/>
    <property type="match status" value="1"/>
</dbReference>
<dbReference type="STRING" id="948595.L2GWA9"/>
<sequence>MSSELKREKIEIDYYADKSILSSFIHFFTDNNNEPKYLNMVSRKKISLDLNDIAIHDHMLMQRLKNNFATYLRMLYEIIDGVNTPSDVAMIHRLERMKEKYPGVDATKIFPPSLMRDYLFRIVPHTQYTLGIRMLRSDKIGHFITTRGIVTKVSHTRPSIKVAVYVCDSCGSETYQQINNQEFSLLAVCQSEKCKTMKIRGTLSLITRVSKFEPFVSICLQEMQGDTPEGCIPRVVNIEMKEADVRPGDCIYVCGVLMARQVFGLMNEIYLEGFGIAECKTKGTDELMLDEVVDDQIGDENQIPDEIKWDGDINEADRANFTVQNLVASFAPHIYGMHDVKKILLLMLIGSPSIQKSDGMRIRGDLNVMLMGDPGIAKSELLKYCMGLSKRGVYTAGRGSSGVGLTASVLRDPFTKEFVLEAGALVLSDKGICCLDEMDKMDENDRLSLHEVLEQQSISINKAGINVRLNARCCVLGAANFKRGFYDEKKSLEHNTGLPVSLISRFDVIVILRDDRDENKDRELADYVARQHLKESDTNDHSAALSQTDLKNFVQKAKTLNPRIPSHLNDRIVNAYTDARDKYERLTPRFLLSLIRLCMAHARLRLSDEVNEGDVEESARLLEVSKLHKTKEKKKEVSSKYQIYNQIMKMKADRTRPLRLEDLVRNINYDEQTILNVIKEFEENGIWVVEDGELQIFD</sequence>
<evidence type="ECO:0000259" key="7">
    <source>
        <dbReference type="PROSITE" id="PS50051"/>
    </source>
</evidence>
<evidence type="ECO:0000256" key="1">
    <source>
        <dbReference type="ARBA" id="ARBA00022741"/>
    </source>
</evidence>
<dbReference type="InterPro" id="IPR041562">
    <property type="entry name" value="MCM_lid"/>
</dbReference>
<dbReference type="InterPro" id="IPR027417">
    <property type="entry name" value="P-loop_NTPase"/>
</dbReference>
<dbReference type="PRINTS" id="PR01663">
    <property type="entry name" value="MCMPROTEIN7"/>
</dbReference>
<evidence type="ECO:0000256" key="6">
    <source>
        <dbReference type="RuleBase" id="RU365012"/>
    </source>
</evidence>
<dbReference type="AlphaFoldDB" id="L2GWA9"/>
<dbReference type="GeneID" id="19878741"/>
<dbReference type="InterPro" id="IPR001208">
    <property type="entry name" value="MCM_dom"/>
</dbReference>
<dbReference type="InterPro" id="IPR033762">
    <property type="entry name" value="MCM_OB"/>
</dbReference>
<name>L2GWA9_VAVCU</name>
<dbReference type="GO" id="GO:0005524">
    <property type="term" value="F:ATP binding"/>
    <property type="evidence" value="ECO:0007669"/>
    <property type="project" value="UniProtKB-KW"/>
</dbReference>
<dbReference type="SMART" id="SM00382">
    <property type="entry name" value="AAA"/>
    <property type="match status" value="1"/>
</dbReference>
<evidence type="ECO:0000256" key="2">
    <source>
        <dbReference type="ARBA" id="ARBA00022840"/>
    </source>
</evidence>
<evidence type="ECO:0000313" key="9">
    <source>
        <dbReference type="Proteomes" id="UP000011081"/>
    </source>
</evidence>
<dbReference type="Proteomes" id="UP000011081">
    <property type="component" value="Unassembled WGS sequence"/>
</dbReference>
<dbReference type="Gene3D" id="3.40.50.300">
    <property type="entry name" value="P-loop containing nucleotide triphosphate hydrolases"/>
    <property type="match status" value="1"/>
</dbReference>
<dbReference type="Pfam" id="PF00493">
    <property type="entry name" value="MCM"/>
    <property type="match status" value="1"/>
</dbReference>
<dbReference type="GO" id="GO:0043596">
    <property type="term" value="C:nuclear replication fork"/>
    <property type="evidence" value="ECO:0007669"/>
    <property type="project" value="UniProtKB-ARBA"/>
</dbReference>
<keyword evidence="1 5" id="KW-0547">Nucleotide-binding</keyword>
<dbReference type="Pfam" id="PF17207">
    <property type="entry name" value="MCM_OB"/>
    <property type="match status" value="1"/>
</dbReference>
<dbReference type="PANTHER" id="PTHR11630:SF26">
    <property type="entry name" value="DNA REPLICATION LICENSING FACTOR MCM7"/>
    <property type="match status" value="1"/>
</dbReference>
<keyword evidence="6" id="KW-0378">Hydrolase</keyword>
<dbReference type="PRINTS" id="PR01657">
    <property type="entry name" value="MCMFAMILY"/>
</dbReference>
<dbReference type="FunCoup" id="L2GWA9">
    <property type="interactions" value="249"/>
</dbReference>
<dbReference type="InterPro" id="IPR031327">
    <property type="entry name" value="MCM"/>
</dbReference>
<dbReference type="Gene3D" id="2.20.28.10">
    <property type="match status" value="1"/>
</dbReference>
<dbReference type="VEuPathDB" id="MicrosporidiaDB:VCUG_00858"/>
<evidence type="ECO:0000313" key="8">
    <source>
        <dbReference type="EMBL" id="ELA47657.1"/>
    </source>
</evidence>
<evidence type="ECO:0000256" key="3">
    <source>
        <dbReference type="ARBA" id="ARBA00023125"/>
    </source>
</evidence>
<dbReference type="EMBL" id="GL877414">
    <property type="protein sequence ID" value="ELA47657.1"/>
    <property type="molecule type" value="Genomic_DNA"/>
</dbReference>
<dbReference type="GO" id="GO:0005656">
    <property type="term" value="C:nuclear pre-replicative complex"/>
    <property type="evidence" value="ECO:0007669"/>
    <property type="project" value="UniProtKB-ARBA"/>
</dbReference>
<reference evidence="9" key="1">
    <citation type="submission" date="2011-03" db="EMBL/GenBank/DDBJ databases">
        <title>The genome sequence of Vavraia culicis strain floridensis.</title>
        <authorList>
            <consortium name="The Broad Institute Genome Sequencing Platform"/>
            <person name="Cuomo C."/>
            <person name="Becnel J."/>
            <person name="Sanscrainte N."/>
            <person name="Young S.K."/>
            <person name="Zeng Q."/>
            <person name="Gargeya S."/>
            <person name="Fitzgerald M."/>
            <person name="Haas B."/>
            <person name="Abouelleil A."/>
            <person name="Alvarado L."/>
            <person name="Arachchi H.M."/>
            <person name="Berlin A."/>
            <person name="Chapman S.B."/>
            <person name="Gearin G."/>
            <person name="Goldberg J."/>
            <person name="Griggs A."/>
            <person name="Gujja S."/>
            <person name="Hansen M."/>
            <person name="Heiman D."/>
            <person name="Howarth C."/>
            <person name="Larimer J."/>
            <person name="Lui A."/>
            <person name="MacDonald P.J.P."/>
            <person name="McCowen C."/>
            <person name="Montmayeur A."/>
            <person name="Murphy C."/>
            <person name="Neiman D."/>
            <person name="Pearson M."/>
            <person name="Priest M."/>
            <person name="Roberts A."/>
            <person name="Saif S."/>
            <person name="Shea T."/>
            <person name="Sisk P."/>
            <person name="Stolte C."/>
            <person name="Sykes S."/>
            <person name="Wortman J."/>
            <person name="Nusbaum C."/>
            <person name="Birren B."/>
        </authorList>
    </citation>
    <scope>NUCLEOTIDE SEQUENCE [LARGE SCALE GENOMIC DNA]</scope>
    <source>
        <strain evidence="9">floridensis</strain>
    </source>
</reference>
<dbReference type="GO" id="GO:0042555">
    <property type="term" value="C:MCM complex"/>
    <property type="evidence" value="ECO:0007669"/>
    <property type="project" value="InterPro"/>
</dbReference>
<dbReference type="Gene3D" id="2.40.50.140">
    <property type="entry name" value="Nucleic acid-binding proteins"/>
    <property type="match status" value="1"/>
</dbReference>
<dbReference type="PANTHER" id="PTHR11630">
    <property type="entry name" value="DNA REPLICATION LICENSING FACTOR MCM FAMILY MEMBER"/>
    <property type="match status" value="1"/>
</dbReference>
<keyword evidence="3 5" id="KW-0238">DNA-binding</keyword>
<keyword evidence="4 6" id="KW-0131">Cell cycle</keyword>
<dbReference type="HOGENOM" id="CLU_000995_7_2_1"/>
<dbReference type="OMA" id="ISIHRAH"/>
<dbReference type="GO" id="GO:0006270">
    <property type="term" value="P:DNA replication initiation"/>
    <property type="evidence" value="ECO:0007669"/>
    <property type="project" value="InterPro"/>
</dbReference>
<dbReference type="GO" id="GO:0016887">
    <property type="term" value="F:ATP hydrolysis activity"/>
    <property type="evidence" value="ECO:0007669"/>
    <property type="project" value="RHEA"/>
</dbReference>
<dbReference type="GO" id="GO:0017116">
    <property type="term" value="F:single-stranded DNA helicase activity"/>
    <property type="evidence" value="ECO:0007669"/>
    <property type="project" value="TreeGrafter"/>
</dbReference>
<keyword evidence="6" id="KW-0539">Nucleus</keyword>
<dbReference type="OrthoDB" id="3207464at2759"/>
<dbReference type="InterPro" id="IPR008050">
    <property type="entry name" value="MCM7"/>
</dbReference>
<dbReference type="GO" id="GO:0003697">
    <property type="term" value="F:single-stranded DNA binding"/>
    <property type="evidence" value="ECO:0007669"/>
    <property type="project" value="TreeGrafter"/>
</dbReference>
<dbReference type="SUPFAM" id="SSF50249">
    <property type="entry name" value="Nucleic acid-binding proteins"/>
    <property type="match status" value="1"/>
</dbReference>
<dbReference type="GO" id="GO:0000727">
    <property type="term" value="P:double-strand break repair via break-induced replication"/>
    <property type="evidence" value="ECO:0007669"/>
    <property type="project" value="TreeGrafter"/>
</dbReference>
<gene>
    <name evidence="6" type="primary">MCM7</name>
    <name evidence="8" type="ORF">VCUG_00858</name>
</gene>
<dbReference type="SUPFAM" id="SSF52540">
    <property type="entry name" value="P-loop containing nucleoside triphosphate hydrolases"/>
    <property type="match status" value="1"/>
</dbReference>
<feature type="domain" description="MCM C-terminal AAA(+) ATPase" evidence="7">
    <location>
        <begin position="322"/>
        <end position="528"/>
    </location>
</feature>
<keyword evidence="6" id="KW-0347">Helicase</keyword>
<keyword evidence="2 5" id="KW-0067">ATP-binding</keyword>
<dbReference type="RefSeq" id="XP_008073878.1">
    <property type="nucleotide sequence ID" value="XM_008075687.1"/>
</dbReference>
<protein>
    <recommendedName>
        <fullName evidence="6">DNA replication licensing factor MCM7</fullName>
        <ecNumber evidence="6">3.6.4.12</ecNumber>
    </recommendedName>
</protein>
<keyword evidence="9" id="KW-1185">Reference proteome</keyword>
<dbReference type="PROSITE" id="PS50051">
    <property type="entry name" value="MCM_2"/>
    <property type="match status" value="1"/>
</dbReference>
<evidence type="ECO:0000256" key="5">
    <source>
        <dbReference type="RuleBase" id="RU004070"/>
    </source>
</evidence>
<dbReference type="EC" id="3.6.4.12" evidence="6"/>
<dbReference type="Pfam" id="PF17855">
    <property type="entry name" value="MCM_lid"/>
    <property type="match status" value="1"/>
</dbReference>
<dbReference type="InterPro" id="IPR012340">
    <property type="entry name" value="NA-bd_OB-fold"/>
</dbReference>
<comment type="catalytic activity">
    <reaction evidence="6">
        <text>ATP + H2O = ADP + phosphate + H(+)</text>
        <dbReference type="Rhea" id="RHEA:13065"/>
        <dbReference type="ChEBI" id="CHEBI:15377"/>
        <dbReference type="ChEBI" id="CHEBI:15378"/>
        <dbReference type="ChEBI" id="CHEBI:30616"/>
        <dbReference type="ChEBI" id="CHEBI:43474"/>
        <dbReference type="ChEBI" id="CHEBI:456216"/>
        <dbReference type="EC" id="3.6.4.12"/>
    </reaction>
</comment>
<comment type="subcellular location">
    <subcellularLocation>
        <location evidence="6">Nucleus</location>
    </subcellularLocation>
</comment>
<comment type="function">
    <text evidence="6">Acts as component of the MCM2-7 complex (MCM complex) which is the replicative helicase essential for 'once per cell cycle' DNA replication initiation and elongation in eukaryotic cells. The active ATPase sites in the MCM2-7 ring are formed through the interaction surfaces of two neighboring subunits such that a critical structure of a conserved arginine finger motif is provided in trans relative to the ATP-binding site of the Walker A box of the adjacent subunit. The six ATPase active sites, however, are likely to contribute differentially to the complex helicase activity.</text>
</comment>
<dbReference type="GO" id="GO:0006279">
    <property type="term" value="P:premeiotic DNA replication"/>
    <property type="evidence" value="ECO:0007669"/>
    <property type="project" value="UniProtKB-ARBA"/>
</dbReference>
<proteinExistence type="inferred from homology"/>
<accession>L2GWA9</accession>
<evidence type="ECO:0000256" key="4">
    <source>
        <dbReference type="ARBA" id="ARBA00023306"/>
    </source>
</evidence>